<name>A0ABN2STD5_9ACTN</name>
<comment type="caution">
    <text evidence="4">The sequence shown here is derived from an EMBL/GenBank/DDBJ whole genome shotgun (WGS) entry which is preliminary data.</text>
</comment>
<gene>
    <name evidence="4" type="ORF">GCM10009838_64910</name>
</gene>
<dbReference type="SUPFAM" id="SSF81324">
    <property type="entry name" value="Voltage-gated potassium channels"/>
    <property type="match status" value="1"/>
</dbReference>
<dbReference type="Pfam" id="PF07885">
    <property type="entry name" value="Ion_trans_2"/>
    <property type="match status" value="1"/>
</dbReference>
<keyword evidence="2" id="KW-0472">Membrane</keyword>
<evidence type="ECO:0000256" key="2">
    <source>
        <dbReference type="SAM" id="Phobius"/>
    </source>
</evidence>
<feature type="transmembrane region" description="Helical" evidence="2">
    <location>
        <begin position="68"/>
        <end position="89"/>
    </location>
</feature>
<proteinExistence type="predicted"/>
<dbReference type="Gene3D" id="1.10.287.70">
    <property type="match status" value="1"/>
</dbReference>
<feature type="region of interest" description="Disordered" evidence="1">
    <location>
        <begin position="1"/>
        <end position="25"/>
    </location>
</feature>
<keyword evidence="2" id="KW-0812">Transmembrane</keyword>
<sequence>MSDSGAKGPGPGEEPEPGAEPVWKDRHGERIRALPRPVRVTVGILGPVLLTVAYFTLPFSLLSGDHPLAWLMLIGLQALLGLGMAVTTVRVMSDRPGHPGLIILLLAWTSILTFSAIYWSLAVGHGQFSGLTTRLDALYFTGVTMTTVGYGDIYASGQIGRAIVLVQLVYTFSFVAGAITAVGTRVRGHLSQRLNR</sequence>
<dbReference type="Proteomes" id="UP001499854">
    <property type="component" value="Unassembled WGS sequence"/>
</dbReference>
<keyword evidence="5" id="KW-1185">Reference proteome</keyword>
<feature type="transmembrane region" description="Helical" evidence="2">
    <location>
        <begin position="101"/>
        <end position="121"/>
    </location>
</feature>
<evidence type="ECO:0000259" key="3">
    <source>
        <dbReference type="Pfam" id="PF07885"/>
    </source>
</evidence>
<dbReference type="InterPro" id="IPR013099">
    <property type="entry name" value="K_chnl_dom"/>
</dbReference>
<protein>
    <recommendedName>
        <fullName evidence="3">Potassium channel domain-containing protein</fullName>
    </recommendedName>
</protein>
<evidence type="ECO:0000256" key="1">
    <source>
        <dbReference type="SAM" id="MobiDB-lite"/>
    </source>
</evidence>
<evidence type="ECO:0000313" key="5">
    <source>
        <dbReference type="Proteomes" id="UP001499854"/>
    </source>
</evidence>
<organism evidence="4 5">
    <name type="scientific">Catenulispora subtropica</name>
    <dbReference type="NCBI Taxonomy" id="450798"/>
    <lineage>
        <taxon>Bacteria</taxon>
        <taxon>Bacillati</taxon>
        <taxon>Actinomycetota</taxon>
        <taxon>Actinomycetes</taxon>
        <taxon>Catenulisporales</taxon>
        <taxon>Catenulisporaceae</taxon>
        <taxon>Catenulispora</taxon>
    </lineage>
</organism>
<keyword evidence="2" id="KW-1133">Transmembrane helix</keyword>
<reference evidence="4 5" key="1">
    <citation type="journal article" date="2019" name="Int. J. Syst. Evol. Microbiol.">
        <title>The Global Catalogue of Microorganisms (GCM) 10K type strain sequencing project: providing services to taxonomists for standard genome sequencing and annotation.</title>
        <authorList>
            <consortium name="The Broad Institute Genomics Platform"/>
            <consortium name="The Broad Institute Genome Sequencing Center for Infectious Disease"/>
            <person name="Wu L."/>
            <person name="Ma J."/>
        </authorList>
    </citation>
    <scope>NUCLEOTIDE SEQUENCE [LARGE SCALE GENOMIC DNA]</scope>
    <source>
        <strain evidence="4 5">JCM 16013</strain>
    </source>
</reference>
<dbReference type="EMBL" id="BAAAQM010000047">
    <property type="protein sequence ID" value="GAA1992240.1"/>
    <property type="molecule type" value="Genomic_DNA"/>
</dbReference>
<feature type="transmembrane region" description="Helical" evidence="2">
    <location>
        <begin position="40"/>
        <end position="62"/>
    </location>
</feature>
<evidence type="ECO:0000313" key="4">
    <source>
        <dbReference type="EMBL" id="GAA1992240.1"/>
    </source>
</evidence>
<feature type="domain" description="Potassium channel" evidence="3">
    <location>
        <begin position="108"/>
        <end position="186"/>
    </location>
</feature>
<accession>A0ABN2STD5</accession>
<feature type="transmembrane region" description="Helical" evidence="2">
    <location>
        <begin position="162"/>
        <end position="186"/>
    </location>
</feature>